<proteinExistence type="predicted"/>
<dbReference type="EMBL" id="JACHXE010000010">
    <property type="protein sequence ID" value="MBB3080844.1"/>
    <property type="molecule type" value="Genomic_DNA"/>
</dbReference>
<dbReference type="CDD" id="cd06173">
    <property type="entry name" value="MFS_MefA_like"/>
    <property type="match status" value="1"/>
</dbReference>
<dbReference type="InterPro" id="IPR011701">
    <property type="entry name" value="MFS"/>
</dbReference>
<dbReference type="GO" id="GO:0022857">
    <property type="term" value="F:transmembrane transporter activity"/>
    <property type="evidence" value="ECO:0007669"/>
    <property type="project" value="InterPro"/>
</dbReference>
<keyword evidence="5 7" id="KW-1133">Transmembrane helix</keyword>
<comment type="caution">
    <text evidence="8">The sequence shown here is derived from an EMBL/GenBank/DDBJ whole genome shotgun (WGS) entry which is preliminary data.</text>
</comment>
<dbReference type="Proteomes" id="UP000572907">
    <property type="component" value="Unassembled WGS sequence"/>
</dbReference>
<organism evidence="8 9">
    <name type="scientific">Streptomyces violarus</name>
    <dbReference type="NCBI Taxonomy" id="67380"/>
    <lineage>
        <taxon>Bacteria</taxon>
        <taxon>Bacillati</taxon>
        <taxon>Actinomycetota</taxon>
        <taxon>Actinomycetes</taxon>
        <taxon>Kitasatosporales</taxon>
        <taxon>Streptomycetaceae</taxon>
        <taxon>Streptomyces</taxon>
    </lineage>
</organism>
<feature type="transmembrane region" description="Helical" evidence="7">
    <location>
        <begin position="221"/>
        <end position="243"/>
    </location>
</feature>
<dbReference type="AlphaFoldDB" id="A0A7W4ZY30"/>
<dbReference type="SUPFAM" id="SSF103473">
    <property type="entry name" value="MFS general substrate transporter"/>
    <property type="match status" value="1"/>
</dbReference>
<reference evidence="8 9" key="1">
    <citation type="submission" date="2020-08" db="EMBL/GenBank/DDBJ databases">
        <title>Genomic Encyclopedia of Type Strains, Phase III (KMG-III): the genomes of soil and plant-associated and newly described type strains.</title>
        <authorList>
            <person name="Whitman W."/>
        </authorList>
    </citation>
    <scope>NUCLEOTIDE SEQUENCE [LARGE SCALE GENOMIC DNA]</scope>
    <source>
        <strain evidence="8 9">CECT 3237</strain>
    </source>
</reference>
<gene>
    <name evidence="8" type="ORF">FHS41_007398</name>
</gene>
<comment type="subcellular location">
    <subcellularLocation>
        <location evidence="1">Cell inner membrane</location>
        <topology evidence="1">Multi-pass membrane protein</topology>
    </subcellularLocation>
</comment>
<dbReference type="InterPro" id="IPR036259">
    <property type="entry name" value="MFS_trans_sf"/>
</dbReference>
<sequence>MSEDFGTVDRRPLTAVLAANLVSITGNCLTYMGVPWFVLQSTGSAARAGIVAFCTLPPAVLAALVTGPVIDRMGRRRVSVASDLACAVAVAAIPLLQFAGILHFWMLCVLMAMTGLFRAPGETARGVLLPTLAERAGMPLTRAAGLYDGAARCAALTASALGGVLIAVLGAENVLLVDAATFAVAAPLFAFGVRGLPEAQAQRRAEPASLRAYRRELADGYRFVAATPLLLGLCLMTLVTRGLDQGWSAVLLPVHAREELDGAVDLGLLNAAFGVCALTGGWSTGRWAAAFGGGPCSRSPFSSGACRASWWLPSPTPSPRWP</sequence>
<keyword evidence="2" id="KW-0813">Transport</keyword>
<keyword evidence="6 7" id="KW-0472">Membrane</keyword>
<evidence type="ECO:0000256" key="5">
    <source>
        <dbReference type="ARBA" id="ARBA00022989"/>
    </source>
</evidence>
<feature type="transmembrane region" description="Helical" evidence="7">
    <location>
        <begin position="46"/>
        <end position="66"/>
    </location>
</feature>
<evidence type="ECO:0000313" key="9">
    <source>
        <dbReference type="Proteomes" id="UP000572907"/>
    </source>
</evidence>
<evidence type="ECO:0000256" key="4">
    <source>
        <dbReference type="ARBA" id="ARBA00022692"/>
    </source>
</evidence>
<feature type="transmembrane region" description="Helical" evidence="7">
    <location>
        <begin position="149"/>
        <end position="169"/>
    </location>
</feature>
<accession>A0A7W4ZY30</accession>
<evidence type="ECO:0000256" key="1">
    <source>
        <dbReference type="ARBA" id="ARBA00004429"/>
    </source>
</evidence>
<evidence type="ECO:0000313" key="8">
    <source>
        <dbReference type="EMBL" id="MBB3080844.1"/>
    </source>
</evidence>
<evidence type="ECO:0000256" key="6">
    <source>
        <dbReference type="ARBA" id="ARBA00023136"/>
    </source>
</evidence>
<name>A0A7W4ZY30_9ACTN</name>
<dbReference type="GO" id="GO:0005886">
    <property type="term" value="C:plasma membrane"/>
    <property type="evidence" value="ECO:0007669"/>
    <property type="project" value="UniProtKB-SubCell"/>
</dbReference>
<feature type="transmembrane region" description="Helical" evidence="7">
    <location>
        <begin position="12"/>
        <end position="34"/>
    </location>
</feature>
<dbReference type="Pfam" id="PF07690">
    <property type="entry name" value="MFS_1"/>
    <property type="match status" value="1"/>
</dbReference>
<protein>
    <submittedName>
        <fullName evidence="8">MFS family permease</fullName>
    </submittedName>
</protein>
<evidence type="ECO:0000256" key="3">
    <source>
        <dbReference type="ARBA" id="ARBA00022475"/>
    </source>
</evidence>
<keyword evidence="4 7" id="KW-0812">Transmembrane</keyword>
<keyword evidence="3" id="KW-1003">Cell membrane</keyword>
<evidence type="ECO:0000256" key="7">
    <source>
        <dbReference type="SAM" id="Phobius"/>
    </source>
</evidence>
<feature type="transmembrane region" description="Helical" evidence="7">
    <location>
        <begin position="78"/>
        <end position="96"/>
    </location>
</feature>
<dbReference type="Gene3D" id="1.20.1250.20">
    <property type="entry name" value="MFS general substrate transporter like domains"/>
    <property type="match status" value="1"/>
</dbReference>
<evidence type="ECO:0000256" key="2">
    <source>
        <dbReference type="ARBA" id="ARBA00022448"/>
    </source>
</evidence>
<dbReference type="PANTHER" id="PTHR23513:SF9">
    <property type="entry name" value="ENTEROBACTIN EXPORTER ENTS"/>
    <property type="match status" value="1"/>
</dbReference>
<dbReference type="PANTHER" id="PTHR23513">
    <property type="entry name" value="INTEGRAL MEMBRANE EFFLUX PROTEIN-RELATED"/>
    <property type="match status" value="1"/>
</dbReference>
<keyword evidence="9" id="KW-1185">Reference proteome</keyword>
<feature type="transmembrane region" description="Helical" evidence="7">
    <location>
        <begin position="263"/>
        <end position="282"/>
    </location>
</feature>